<dbReference type="AlphaFoldDB" id="A0A9W8IZJ3"/>
<protein>
    <submittedName>
        <fullName evidence="2">Uncharacterized protein</fullName>
    </submittedName>
</protein>
<feature type="compositionally biased region" description="Polar residues" evidence="1">
    <location>
        <begin position="20"/>
        <end position="29"/>
    </location>
</feature>
<feature type="region of interest" description="Disordered" evidence="1">
    <location>
        <begin position="839"/>
        <end position="862"/>
    </location>
</feature>
<organism evidence="2 3">
    <name type="scientific">Candolleomyces eurysporus</name>
    <dbReference type="NCBI Taxonomy" id="2828524"/>
    <lineage>
        <taxon>Eukaryota</taxon>
        <taxon>Fungi</taxon>
        <taxon>Dikarya</taxon>
        <taxon>Basidiomycota</taxon>
        <taxon>Agaricomycotina</taxon>
        <taxon>Agaricomycetes</taxon>
        <taxon>Agaricomycetidae</taxon>
        <taxon>Agaricales</taxon>
        <taxon>Agaricineae</taxon>
        <taxon>Psathyrellaceae</taxon>
        <taxon>Candolleomyces</taxon>
    </lineage>
</organism>
<dbReference type="EMBL" id="JANBPK010001119">
    <property type="protein sequence ID" value="KAJ2925771.1"/>
    <property type="molecule type" value="Genomic_DNA"/>
</dbReference>
<evidence type="ECO:0000313" key="3">
    <source>
        <dbReference type="Proteomes" id="UP001140091"/>
    </source>
</evidence>
<evidence type="ECO:0000313" key="2">
    <source>
        <dbReference type="EMBL" id="KAJ2925771.1"/>
    </source>
</evidence>
<feature type="compositionally biased region" description="Basic and acidic residues" evidence="1">
    <location>
        <begin position="504"/>
        <end position="514"/>
    </location>
</feature>
<feature type="non-terminal residue" evidence="2">
    <location>
        <position position="862"/>
    </location>
</feature>
<name>A0A9W8IZJ3_9AGAR</name>
<keyword evidence="3" id="KW-1185">Reference proteome</keyword>
<feature type="region of interest" description="Disordered" evidence="1">
    <location>
        <begin position="1"/>
        <end position="41"/>
    </location>
</feature>
<comment type="caution">
    <text evidence="2">The sequence shown here is derived from an EMBL/GenBank/DDBJ whole genome shotgun (WGS) entry which is preliminary data.</text>
</comment>
<feature type="region of interest" description="Disordered" evidence="1">
    <location>
        <begin position="491"/>
        <end position="516"/>
    </location>
</feature>
<feature type="region of interest" description="Disordered" evidence="1">
    <location>
        <begin position="555"/>
        <end position="579"/>
    </location>
</feature>
<evidence type="ECO:0000256" key="1">
    <source>
        <dbReference type="SAM" id="MobiDB-lite"/>
    </source>
</evidence>
<sequence length="862" mass="94566">MPSPTPSQTSSLPELEDEPQPTNRGQSTAPKARPKPKKFTNAQKTYLNSYLDKFLAECSCLDKTGTGPCKVKGNKGAKKTWVERKVIPGFIKEFQLAGRDGPELKALSDKIYRWYVNKHKDIASPTDAKPASKDRKPKAKSAFALFVEDHADEIKNYHSIKKEMYDKLDQEAQLVYQAHADASKETLKQKPDTNTIYKNQQEIVEHTGEALRSLTSFNWGGHRQVVYWVVGAYLNENDVTIPPHGVKMESFTKKIPDNVYSEHIRGPFLSHVKASIMTADRTKATAAGITFDEDEFPILPVIDVDTQPPKVVLRTLTQYLKCVWESVVTQAYAHVPVPWASLHTIASDHTTSLDLQSIPKKQLYNLYDNIHEQQKEGKRGVDLNPSTEFLNTLVSVGPQSDGDIEEIADPKKLTQVTSGAGAAELGEIDVDDGKVLNINTGSRRDNDCAPANPTFDMVPIGPVAQFACCASQADDKLDSKLKPAQPINEMVHQAPGSDIPSKAESSDNFERGGTDDGIEWLGVGIVDDTESRGAVAAANNNKCGSAKVIDEMRSSPLSNLSSSDDENPSIKGNDNLEDHATTMDITHDDEQKAAYRRHSPEVIAGTGAWKRFAFTNEPPKYASAPYPSTRRPKHHVQLKKSENATLPIVVVCVTKAQVDNVHKLNILTKGKLSKLASGLPRIRGFLNSLEDVDVTLLVHSSDRWDYGHLADDAPGVSAYQQHRKFADIVSTVVWLLACGERDVLIQNGLTDYLPPTDQRILFDTPNTAVRNLNLNIIYLSDDEDEVEKDLPQAQGSSSSITAPPIIDLVTPPNGAYSSPLLRPFLPHFLHPPVSASAAVASKSKTARKNAASGLSATAKART</sequence>
<reference evidence="2" key="1">
    <citation type="submission" date="2022-06" db="EMBL/GenBank/DDBJ databases">
        <title>Genome Sequence of Candolleomyces eurysporus.</title>
        <authorList>
            <person name="Buettner E."/>
        </authorList>
    </citation>
    <scope>NUCLEOTIDE SEQUENCE</scope>
    <source>
        <strain evidence="2">VTCC 930004</strain>
    </source>
</reference>
<feature type="compositionally biased region" description="Low complexity" evidence="1">
    <location>
        <begin position="1"/>
        <end position="13"/>
    </location>
</feature>
<gene>
    <name evidence="2" type="ORF">H1R20_g11322</name>
</gene>
<accession>A0A9W8IZJ3</accession>
<proteinExistence type="predicted"/>
<dbReference type="Proteomes" id="UP001140091">
    <property type="component" value="Unassembled WGS sequence"/>
</dbReference>
<dbReference type="OrthoDB" id="3061702at2759"/>